<dbReference type="NCBIfam" id="TIGR00118">
    <property type="entry name" value="acolac_lg"/>
    <property type="match status" value="1"/>
</dbReference>
<keyword evidence="8 12" id="KW-0460">Magnesium</keyword>
<evidence type="ECO:0000256" key="3">
    <source>
        <dbReference type="ARBA" id="ARBA00007812"/>
    </source>
</evidence>
<evidence type="ECO:0000313" key="16">
    <source>
        <dbReference type="EMBL" id="MFC3931661.1"/>
    </source>
</evidence>
<comment type="cofactor">
    <cofactor evidence="12">
        <name>thiamine diphosphate</name>
        <dbReference type="ChEBI" id="CHEBI:58937"/>
    </cofactor>
    <text evidence="12">Binds 1 thiamine pyrophosphate per subunit.</text>
</comment>
<dbReference type="PANTHER" id="PTHR18968:SF13">
    <property type="entry name" value="ACETOLACTATE SYNTHASE CATALYTIC SUBUNIT, MITOCHONDRIAL"/>
    <property type="match status" value="1"/>
</dbReference>
<feature type="domain" description="Thiamine pyrophosphate enzyme N-terminal TPP-binding" evidence="15">
    <location>
        <begin position="11"/>
        <end position="124"/>
    </location>
</feature>
<dbReference type="EMBL" id="JBHSAC010000022">
    <property type="protein sequence ID" value="MFC3931661.1"/>
    <property type="molecule type" value="Genomic_DNA"/>
</dbReference>
<evidence type="ECO:0000256" key="6">
    <source>
        <dbReference type="ARBA" id="ARBA00022679"/>
    </source>
</evidence>
<evidence type="ECO:0000256" key="9">
    <source>
        <dbReference type="ARBA" id="ARBA00023052"/>
    </source>
</evidence>
<dbReference type="RefSeq" id="WP_380430071.1">
    <property type="nucleotide sequence ID" value="NZ_JBHSAC010000022.1"/>
</dbReference>
<accession>A0ABV8CZQ7</accession>
<dbReference type="InterPro" id="IPR029061">
    <property type="entry name" value="THDP-binding"/>
</dbReference>
<organism evidence="16 17">
    <name type="scientific">Streptococcus dentapri</name>
    <dbReference type="NCBI Taxonomy" id="573564"/>
    <lineage>
        <taxon>Bacteria</taxon>
        <taxon>Bacillati</taxon>
        <taxon>Bacillota</taxon>
        <taxon>Bacilli</taxon>
        <taxon>Lactobacillales</taxon>
        <taxon>Streptococcaceae</taxon>
        <taxon>Streptococcus</taxon>
    </lineage>
</organism>
<evidence type="ECO:0000256" key="4">
    <source>
        <dbReference type="ARBA" id="ARBA00013145"/>
    </source>
</evidence>
<dbReference type="SUPFAM" id="SSF52518">
    <property type="entry name" value="Thiamin diphosphate-binding fold (THDP-binding)"/>
    <property type="match status" value="2"/>
</dbReference>
<protein>
    <recommendedName>
        <fullName evidence="4 12">Acetolactate synthase</fullName>
        <ecNumber evidence="4 12">2.2.1.6</ecNumber>
    </recommendedName>
</protein>
<evidence type="ECO:0000256" key="10">
    <source>
        <dbReference type="ARBA" id="ARBA00023304"/>
    </source>
</evidence>
<comment type="pathway">
    <text evidence="1 12">Amino-acid biosynthesis; L-isoleucine biosynthesis; L-isoleucine from 2-oxobutanoate: step 1/4.</text>
</comment>
<dbReference type="Proteomes" id="UP001595901">
    <property type="component" value="Unassembled WGS sequence"/>
</dbReference>
<keyword evidence="7 12" id="KW-0479">Metal-binding</keyword>
<feature type="domain" description="Thiamine pyrophosphate enzyme TPP-binding" evidence="14">
    <location>
        <begin position="392"/>
        <end position="539"/>
    </location>
</feature>
<dbReference type="CDD" id="cd07035">
    <property type="entry name" value="TPP_PYR_POX_like"/>
    <property type="match status" value="1"/>
</dbReference>
<dbReference type="InterPro" id="IPR012000">
    <property type="entry name" value="Thiamin_PyroP_enz_cen_dom"/>
</dbReference>
<dbReference type="PROSITE" id="PS00187">
    <property type="entry name" value="TPP_ENZYMES"/>
    <property type="match status" value="1"/>
</dbReference>
<dbReference type="EC" id="2.2.1.6" evidence="4 12"/>
<evidence type="ECO:0000259" key="15">
    <source>
        <dbReference type="Pfam" id="PF02776"/>
    </source>
</evidence>
<comment type="pathway">
    <text evidence="2 12">Amino-acid biosynthesis; L-valine biosynthesis; L-valine from pyruvate: step 1/4.</text>
</comment>
<dbReference type="PANTHER" id="PTHR18968">
    <property type="entry name" value="THIAMINE PYROPHOSPHATE ENZYMES"/>
    <property type="match status" value="1"/>
</dbReference>
<dbReference type="NCBIfam" id="NF005584">
    <property type="entry name" value="PRK07282.1"/>
    <property type="match status" value="1"/>
</dbReference>
<name>A0ABV8CZQ7_9STRE</name>
<comment type="catalytic activity">
    <reaction evidence="11 12">
        <text>2 pyruvate + H(+) = (2S)-2-acetolactate + CO2</text>
        <dbReference type="Rhea" id="RHEA:25249"/>
        <dbReference type="ChEBI" id="CHEBI:15361"/>
        <dbReference type="ChEBI" id="CHEBI:15378"/>
        <dbReference type="ChEBI" id="CHEBI:16526"/>
        <dbReference type="ChEBI" id="CHEBI:58476"/>
        <dbReference type="EC" id="2.2.1.6"/>
    </reaction>
</comment>
<evidence type="ECO:0000256" key="5">
    <source>
        <dbReference type="ARBA" id="ARBA00022605"/>
    </source>
</evidence>
<evidence type="ECO:0000259" key="14">
    <source>
        <dbReference type="Pfam" id="PF02775"/>
    </source>
</evidence>
<dbReference type="InterPro" id="IPR011766">
    <property type="entry name" value="TPP_enzyme_TPP-bd"/>
</dbReference>
<comment type="cofactor">
    <cofactor evidence="12">
        <name>Mg(2+)</name>
        <dbReference type="ChEBI" id="CHEBI:18420"/>
    </cofactor>
    <text evidence="12">Binds 1 Mg(2+) ion per subunit.</text>
</comment>
<evidence type="ECO:0000256" key="12">
    <source>
        <dbReference type="RuleBase" id="RU003591"/>
    </source>
</evidence>
<sequence length="567" mass="61421">MDKVQLEQAKTGSDLLLDTLVDLGITTIFGYPGGAVLPLYDAIYQHDDINHILARHEQGALHEAEGFAKSTGKIGVSVVTSGPGATNAITGIADGMSDSVPMLVFTGQVATPGIGKDAFQEADLVGVTMPITKYNYQVRDAADIPRIVTEAFHIATTGRPGPVVIDLPKDISETKVTSYNDPTVSLPSYQPTVSPNVLQVKKILKQLKKAKKPLIIAGGGVNYAGASKELIAFAERYNVPVVSTLLSLGVIPTEHPLSLGMGGMHGSYASNMAMTHSDFMINFGSRFADRLTGNPKTFAKDAVVAHVDIDPAEIGKVVQTEIPVVGDAKEALKLLLAEETVRTRHDNWTQEVLGNKSKAPFSYRFDENIIKPQQAIEIIGKLTKGAAIVVTDVGQHQMWAAQFYPYKNERQLITSGGLGTMGFGIPAAIGAKLANPDKEVILFVGDGGFQMTNQELAILNGYGLPIKVVLINNHSLGMVRQWQESFYDERRSQSIFDDEPNFQLLAEAYGIAHYQFSDPNSLEKDLEVITEKKPMLIEVNISNREHVYPMVPSGKSNAEMLGVTFNA</sequence>
<evidence type="ECO:0000256" key="2">
    <source>
        <dbReference type="ARBA" id="ARBA00005025"/>
    </source>
</evidence>
<evidence type="ECO:0000313" key="17">
    <source>
        <dbReference type="Proteomes" id="UP001595901"/>
    </source>
</evidence>
<dbReference type="InterPro" id="IPR029035">
    <property type="entry name" value="DHS-like_NAD/FAD-binding_dom"/>
</dbReference>
<comment type="similarity">
    <text evidence="3 12">Belongs to the TPP enzyme family.</text>
</comment>
<keyword evidence="9 12" id="KW-0786">Thiamine pyrophosphate</keyword>
<evidence type="ECO:0000259" key="13">
    <source>
        <dbReference type="Pfam" id="PF00205"/>
    </source>
</evidence>
<evidence type="ECO:0000256" key="7">
    <source>
        <dbReference type="ARBA" id="ARBA00022723"/>
    </source>
</evidence>
<dbReference type="Gene3D" id="3.40.50.1220">
    <property type="entry name" value="TPP-binding domain"/>
    <property type="match status" value="1"/>
</dbReference>
<dbReference type="InterPro" id="IPR039368">
    <property type="entry name" value="AHAS_TPP"/>
</dbReference>
<keyword evidence="6 12" id="KW-0808">Transferase</keyword>
<dbReference type="Gene3D" id="3.40.50.970">
    <property type="match status" value="2"/>
</dbReference>
<dbReference type="Pfam" id="PF02775">
    <property type="entry name" value="TPP_enzyme_C"/>
    <property type="match status" value="1"/>
</dbReference>
<feature type="domain" description="Thiamine pyrophosphate enzyme central" evidence="13">
    <location>
        <begin position="200"/>
        <end position="334"/>
    </location>
</feature>
<proteinExistence type="inferred from homology"/>
<evidence type="ECO:0000256" key="1">
    <source>
        <dbReference type="ARBA" id="ARBA00004974"/>
    </source>
</evidence>
<evidence type="ECO:0000256" key="8">
    <source>
        <dbReference type="ARBA" id="ARBA00022842"/>
    </source>
</evidence>
<dbReference type="InterPro" id="IPR012846">
    <property type="entry name" value="Acetolactate_synth_lsu"/>
</dbReference>
<dbReference type="Pfam" id="PF02776">
    <property type="entry name" value="TPP_enzyme_N"/>
    <property type="match status" value="1"/>
</dbReference>
<keyword evidence="5 12" id="KW-0028">Amino-acid biosynthesis</keyword>
<comment type="caution">
    <text evidence="16">The sequence shown here is derived from an EMBL/GenBank/DDBJ whole genome shotgun (WGS) entry which is preliminary data.</text>
</comment>
<evidence type="ECO:0000256" key="11">
    <source>
        <dbReference type="ARBA" id="ARBA00048670"/>
    </source>
</evidence>
<keyword evidence="10 12" id="KW-0100">Branched-chain amino acid biosynthesis</keyword>
<keyword evidence="17" id="KW-1185">Reference proteome</keyword>
<dbReference type="InterPro" id="IPR000399">
    <property type="entry name" value="TPP-bd_CS"/>
</dbReference>
<dbReference type="InterPro" id="IPR045229">
    <property type="entry name" value="TPP_enz"/>
</dbReference>
<gene>
    <name evidence="16" type="ORF">ACFOSE_02490</name>
</gene>
<dbReference type="SUPFAM" id="SSF52467">
    <property type="entry name" value="DHS-like NAD/FAD-binding domain"/>
    <property type="match status" value="1"/>
</dbReference>
<dbReference type="Pfam" id="PF00205">
    <property type="entry name" value="TPP_enzyme_M"/>
    <property type="match status" value="1"/>
</dbReference>
<dbReference type="InterPro" id="IPR012001">
    <property type="entry name" value="Thiamin_PyroP_enz_TPP-bd_dom"/>
</dbReference>
<dbReference type="CDD" id="cd02015">
    <property type="entry name" value="TPP_AHAS"/>
    <property type="match status" value="1"/>
</dbReference>
<reference evidence="17" key="1">
    <citation type="journal article" date="2019" name="Int. J. Syst. Evol. Microbiol.">
        <title>The Global Catalogue of Microorganisms (GCM) 10K type strain sequencing project: providing services to taxonomists for standard genome sequencing and annotation.</title>
        <authorList>
            <consortium name="The Broad Institute Genomics Platform"/>
            <consortium name="The Broad Institute Genome Sequencing Center for Infectious Disease"/>
            <person name="Wu L."/>
            <person name="Ma J."/>
        </authorList>
    </citation>
    <scope>NUCLEOTIDE SEQUENCE [LARGE SCALE GENOMIC DNA]</scope>
    <source>
        <strain evidence="17">CCUG 58728</strain>
    </source>
</reference>